<comment type="caution">
    <text evidence="2">The sequence shown here is derived from an EMBL/GenBank/DDBJ whole genome shotgun (WGS) entry which is preliminary data.</text>
</comment>
<dbReference type="RefSeq" id="WP_100765283.1">
    <property type="nucleotide sequence ID" value="NZ_NPEF02000011.1"/>
</dbReference>
<organism evidence="2">
    <name type="scientific">Leptospira ellisii</name>
    <dbReference type="NCBI Taxonomy" id="2023197"/>
    <lineage>
        <taxon>Bacteria</taxon>
        <taxon>Pseudomonadati</taxon>
        <taxon>Spirochaetota</taxon>
        <taxon>Spirochaetia</taxon>
        <taxon>Leptospirales</taxon>
        <taxon>Leptospiraceae</taxon>
        <taxon>Leptospira</taxon>
    </lineage>
</organism>
<protein>
    <submittedName>
        <fullName evidence="2">Uncharacterized protein</fullName>
    </submittedName>
</protein>
<dbReference type="Proteomes" id="UP000232122">
    <property type="component" value="Unassembled WGS sequence"/>
</dbReference>
<evidence type="ECO:0000313" key="2">
    <source>
        <dbReference type="EMBL" id="PJZ92472.1"/>
    </source>
</evidence>
<dbReference type="AlphaFoldDB" id="A0A2N0B7C3"/>
<keyword evidence="3" id="KW-1185">Reference proteome</keyword>
<evidence type="ECO:0000313" key="3">
    <source>
        <dbReference type="Proteomes" id="UP000232122"/>
    </source>
</evidence>
<gene>
    <name evidence="1" type="ORF">CH379_010035</name>
    <name evidence="2" type="ORF">CH379_13020</name>
</gene>
<reference evidence="1 3" key="2">
    <citation type="journal article" date="2018" name="Microb. Genom.">
        <title>Deciphering the unexplored Leptospira diversity from soils uncovers genomic evolution to virulence.</title>
        <authorList>
            <person name="Thibeaux R."/>
            <person name="Iraola G."/>
            <person name="Ferres I."/>
            <person name="Bierque E."/>
            <person name="Girault D."/>
            <person name="Soupe-Gilbert M.E."/>
            <person name="Picardeau M."/>
            <person name="Goarant C."/>
        </authorList>
    </citation>
    <scope>NUCLEOTIDE SEQUENCE [LARGE SCALE GENOMIC DNA]</scope>
    <source>
        <strain evidence="1 3">ATI7-C-A5</strain>
    </source>
</reference>
<reference evidence="1" key="3">
    <citation type="submission" date="2023-10" db="EMBL/GenBank/DDBJ databases">
        <authorList>
            <person name="Picardeau M."/>
            <person name="Thibeaux R."/>
        </authorList>
    </citation>
    <scope>NUCLEOTIDE SEQUENCE</scope>
    <source>
        <strain evidence="1">ATI7-C-A5</strain>
    </source>
</reference>
<dbReference type="OrthoDB" id="334401at2"/>
<sequence length="320" mass="36127">MKEAIGHLLNPSTLEPNLGLYLGTLGIDNSREYKTSFLSSWKRIDSVLVDLITEDLILDLRIFHGPGACKAVLNLWFIESGKFRALEWDGKAGKEFLTRGTFRNGYWSFTQGNQRFNFRLDDTIQQGYTHSSVLTSDLNLQLDALVSTLEKANKPVSSLESSGKDWIFRLLSPDLSVRGQLSLDESVSNLESSERLSYSISSGFSDRSFQPESRIYGNGTGKNVFRLNLHEQTGILLWRNGVPTLLETAKFQKESLSYVLRDPSDQIELTITPIRTTQQMIPGFFGKKTWIERVEGNISGKIRFGNKKETIKKGFAILEV</sequence>
<accession>A0A2N0B7C3</accession>
<name>A0A2N0B7C3_9LEPT</name>
<evidence type="ECO:0000313" key="1">
    <source>
        <dbReference type="EMBL" id="MDV6235961.1"/>
    </source>
</evidence>
<dbReference type="EMBL" id="NPEF02000011">
    <property type="protein sequence ID" value="MDV6235961.1"/>
    <property type="molecule type" value="Genomic_DNA"/>
</dbReference>
<reference evidence="2" key="1">
    <citation type="submission" date="2017-07" db="EMBL/GenBank/DDBJ databases">
        <title>Leptospira spp. isolated from tropical soils.</title>
        <authorList>
            <person name="Thibeaux R."/>
            <person name="Iraola G."/>
            <person name="Ferres I."/>
            <person name="Bierque E."/>
            <person name="Girault D."/>
            <person name="Soupe-Gilbert M.-E."/>
            <person name="Picardeau M."/>
            <person name="Goarant C."/>
        </authorList>
    </citation>
    <scope>NUCLEOTIDE SEQUENCE [LARGE SCALE GENOMIC DNA]</scope>
    <source>
        <strain evidence="2">ATI7-C-A5</strain>
    </source>
</reference>
<dbReference type="EMBL" id="NPEF01000133">
    <property type="protein sequence ID" value="PJZ92472.1"/>
    <property type="molecule type" value="Genomic_DNA"/>
</dbReference>
<proteinExistence type="predicted"/>